<dbReference type="eggNOG" id="KOG0255">
    <property type="taxonomic scope" value="Eukaryota"/>
</dbReference>
<reference evidence="3" key="1">
    <citation type="submission" date="2013-10" db="EMBL/GenBank/DDBJ databases">
        <authorList>
            <person name="Schartl M."/>
            <person name="Warren W."/>
        </authorList>
    </citation>
    <scope>NUCLEOTIDE SEQUENCE [LARGE SCALE GENOMIC DNA]</scope>
    <source>
        <strain evidence="3">female</strain>
    </source>
</reference>
<dbReference type="STRING" id="48698.ENSPFOP00000021465"/>
<feature type="region of interest" description="Disordered" evidence="1">
    <location>
        <begin position="1"/>
        <end position="23"/>
    </location>
</feature>
<sequence>MAGSRPEAQDHPPENGFTPLERPAPRLLPHIDGCVLPSLGGFGRHQKQLVVLTWIPALFIGFSQFSDHFLLAQPNGTCVSPAGNHSNWTGPPLLASGAPALQLRANGTAEEPGDSAGLLCACEERRLELQTGLLQNVVTKNFFFLSC</sequence>
<name>A0A096LQM4_POEFO</name>
<reference evidence="2" key="2">
    <citation type="submission" date="2025-08" db="UniProtKB">
        <authorList>
            <consortium name="Ensembl"/>
        </authorList>
    </citation>
    <scope>IDENTIFICATION</scope>
</reference>
<reference evidence="2" key="3">
    <citation type="submission" date="2025-09" db="UniProtKB">
        <authorList>
            <consortium name="Ensembl"/>
        </authorList>
    </citation>
    <scope>IDENTIFICATION</scope>
</reference>
<dbReference type="Ensembl" id="ENSPFOT00000027558.1">
    <property type="protein sequence ID" value="ENSPFOP00000021465.1"/>
    <property type="gene ID" value="ENSPFOG00000023354.1"/>
</dbReference>
<accession>A0A096LQM4</accession>
<proteinExistence type="predicted"/>
<dbReference type="AlphaFoldDB" id="A0A096LQM4"/>
<dbReference type="GeneTree" id="ENSGT00940000157354"/>
<organism evidence="2 3">
    <name type="scientific">Poecilia formosa</name>
    <name type="common">Amazon molly</name>
    <name type="synonym">Limia formosa</name>
    <dbReference type="NCBI Taxonomy" id="48698"/>
    <lineage>
        <taxon>Eukaryota</taxon>
        <taxon>Metazoa</taxon>
        <taxon>Chordata</taxon>
        <taxon>Craniata</taxon>
        <taxon>Vertebrata</taxon>
        <taxon>Euteleostomi</taxon>
        <taxon>Actinopterygii</taxon>
        <taxon>Neopterygii</taxon>
        <taxon>Teleostei</taxon>
        <taxon>Neoteleostei</taxon>
        <taxon>Acanthomorphata</taxon>
        <taxon>Ovalentaria</taxon>
        <taxon>Atherinomorphae</taxon>
        <taxon>Cyprinodontiformes</taxon>
        <taxon>Poeciliidae</taxon>
        <taxon>Poeciliinae</taxon>
        <taxon>Poecilia</taxon>
    </lineage>
</organism>
<dbReference type="EMBL" id="AYCK01013912">
    <property type="status" value="NOT_ANNOTATED_CDS"/>
    <property type="molecule type" value="Genomic_DNA"/>
</dbReference>
<protein>
    <submittedName>
        <fullName evidence="2">Uncharacterized protein</fullName>
    </submittedName>
</protein>
<keyword evidence="3" id="KW-1185">Reference proteome</keyword>
<dbReference type="Proteomes" id="UP000028760">
    <property type="component" value="Unassembled WGS sequence"/>
</dbReference>
<dbReference type="OMA" id="ADRCNGS"/>
<evidence type="ECO:0000313" key="3">
    <source>
        <dbReference type="Proteomes" id="UP000028760"/>
    </source>
</evidence>
<evidence type="ECO:0000313" key="2">
    <source>
        <dbReference type="Ensembl" id="ENSPFOP00000021465.1"/>
    </source>
</evidence>
<evidence type="ECO:0000256" key="1">
    <source>
        <dbReference type="SAM" id="MobiDB-lite"/>
    </source>
</evidence>